<gene>
    <name evidence="3" type="ORF">F6B93_16940</name>
</gene>
<dbReference type="NCBIfam" id="TIGR00730">
    <property type="entry name" value="Rossman fold protein, TIGR00730 family"/>
    <property type="match status" value="1"/>
</dbReference>
<dbReference type="KEGG" id="mspg:F6B93_16940"/>
<accession>A0A975K1R8</accession>
<dbReference type="AlphaFoldDB" id="A0A975K1R8"/>
<dbReference type="SUPFAM" id="SSF102405">
    <property type="entry name" value="MCP/YpsA-like"/>
    <property type="match status" value="1"/>
</dbReference>
<sequence>MPAEGDSARNRTVAVYCAAAPTHPELLELAAEVGTAIAAHGWNLVWGGGHVSAMGAVASAARARGGWTIGVIPKMLVYRELADHDADELIVTDTMWERKRIMEDRSDAFIALPGGIGTLDELLDVWTEGYLGVHDKPIVVLDPWGHFDGLRTWLLGLLDTGYVSHAALERLVIVDNVGDALRACTPAGAP</sequence>
<dbReference type="Gene3D" id="3.40.50.450">
    <property type="match status" value="1"/>
</dbReference>
<evidence type="ECO:0000313" key="4">
    <source>
        <dbReference type="Proteomes" id="UP000682202"/>
    </source>
</evidence>
<dbReference type="PANTHER" id="PTHR31223">
    <property type="entry name" value="LOG FAMILY PROTEIN YJL055W"/>
    <property type="match status" value="1"/>
</dbReference>
<reference evidence="3" key="1">
    <citation type="submission" date="2019-12" db="EMBL/GenBank/DDBJ databases">
        <title>Mycobacterium spongiae sp. nov.</title>
        <authorList>
            <person name="Stinear T."/>
        </authorList>
    </citation>
    <scope>NUCLEOTIDE SEQUENCE</scope>
    <source>
        <strain evidence="3">FSD4b-SM</strain>
    </source>
</reference>
<dbReference type="GO" id="GO:0009691">
    <property type="term" value="P:cytokinin biosynthetic process"/>
    <property type="evidence" value="ECO:0007669"/>
    <property type="project" value="UniProtKB-UniRule"/>
</dbReference>
<dbReference type="Pfam" id="PF03641">
    <property type="entry name" value="Lysine_decarbox"/>
    <property type="match status" value="1"/>
</dbReference>
<evidence type="ECO:0000313" key="3">
    <source>
        <dbReference type="EMBL" id="QUR68543.1"/>
    </source>
</evidence>
<dbReference type="InterPro" id="IPR005269">
    <property type="entry name" value="LOG"/>
</dbReference>
<dbReference type="Proteomes" id="UP000682202">
    <property type="component" value="Chromosome"/>
</dbReference>
<evidence type="ECO:0000256" key="1">
    <source>
        <dbReference type="ARBA" id="ARBA00006763"/>
    </source>
</evidence>
<keyword evidence="2" id="KW-0203">Cytokinin biosynthesis</keyword>
<dbReference type="PANTHER" id="PTHR31223:SF70">
    <property type="entry name" value="LOG FAMILY PROTEIN YJL055W"/>
    <property type="match status" value="1"/>
</dbReference>
<evidence type="ECO:0000256" key="2">
    <source>
        <dbReference type="RuleBase" id="RU363015"/>
    </source>
</evidence>
<comment type="similarity">
    <text evidence="1 2">Belongs to the LOG family.</text>
</comment>
<keyword evidence="4" id="KW-1185">Reference proteome</keyword>
<keyword evidence="2" id="KW-0378">Hydrolase</keyword>
<proteinExistence type="inferred from homology"/>
<dbReference type="EC" id="3.2.2.n1" evidence="2"/>
<dbReference type="EMBL" id="CP046600">
    <property type="protein sequence ID" value="QUR68543.1"/>
    <property type="molecule type" value="Genomic_DNA"/>
</dbReference>
<dbReference type="GO" id="GO:0016799">
    <property type="term" value="F:hydrolase activity, hydrolyzing N-glycosyl compounds"/>
    <property type="evidence" value="ECO:0007669"/>
    <property type="project" value="TreeGrafter"/>
</dbReference>
<name>A0A975K1R8_9MYCO</name>
<organism evidence="3 4">
    <name type="scientific">Mycobacterium spongiae</name>
    <dbReference type="NCBI Taxonomy" id="886343"/>
    <lineage>
        <taxon>Bacteria</taxon>
        <taxon>Bacillati</taxon>
        <taxon>Actinomycetota</taxon>
        <taxon>Actinomycetes</taxon>
        <taxon>Mycobacteriales</taxon>
        <taxon>Mycobacteriaceae</taxon>
        <taxon>Mycobacterium</taxon>
    </lineage>
</organism>
<comment type="catalytic activity">
    <reaction evidence="2">
        <text>N(6)-(dimethylallyl)adenosine 5'-phosphate + H2O = N(6)-dimethylallyladenine + D-ribose 5-phosphate</text>
        <dbReference type="Rhea" id="RHEA:48560"/>
        <dbReference type="ChEBI" id="CHEBI:15377"/>
        <dbReference type="ChEBI" id="CHEBI:17660"/>
        <dbReference type="ChEBI" id="CHEBI:57526"/>
        <dbReference type="ChEBI" id="CHEBI:78346"/>
        <dbReference type="EC" id="3.2.2.n1"/>
    </reaction>
</comment>
<comment type="catalytic activity">
    <reaction evidence="2">
        <text>9-ribosyl-trans-zeatin 5'-phosphate + H2O = trans-zeatin + D-ribose 5-phosphate</text>
        <dbReference type="Rhea" id="RHEA:48564"/>
        <dbReference type="ChEBI" id="CHEBI:15377"/>
        <dbReference type="ChEBI" id="CHEBI:16522"/>
        <dbReference type="ChEBI" id="CHEBI:78346"/>
        <dbReference type="ChEBI" id="CHEBI:87947"/>
        <dbReference type="EC" id="3.2.2.n1"/>
    </reaction>
</comment>
<dbReference type="InterPro" id="IPR031100">
    <property type="entry name" value="LOG_fam"/>
</dbReference>
<protein>
    <recommendedName>
        <fullName evidence="2">Cytokinin riboside 5'-monophosphate phosphoribohydrolase</fullName>
        <ecNumber evidence="2">3.2.2.n1</ecNumber>
    </recommendedName>
</protein>
<dbReference type="GO" id="GO:0005829">
    <property type="term" value="C:cytosol"/>
    <property type="evidence" value="ECO:0007669"/>
    <property type="project" value="TreeGrafter"/>
</dbReference>
<dbReference type="RefSeq" id="WP_211696115.1">
    <property type="nucleotide sequence ID" value="NZ_CP046600.1"/>
</dbReference>